<dbReference type="EMBL" id="GGEC01086038">
    <property type="protein sequence ID" value="MBX66522.1"/>
    <property type="molecule type" value="Transcribed_RNA"/>
</dbReference>
<organism evidence="1">
    <name type="scientific">Rhizophora mucronata</name>
    <name type="common">Asiatic mangrove</name>
    <dbReference type="NCBI Taxonomy" id="61149"/>
    <lineage>
        <taxon>Eukaryota</taxon>
        <taxon>Viridiplantae</taxon>
        <taxon>Streptophyta</taxon>
        <taxon>Embryophyta</taxon>
        <taxon>Tracheophyta</taxon>
        <taxon>Spermatophyta</taxon>
        <taxon>Magnoliopsida</taxon>
        <taxon>eudicotyledons</taxon>
        <taxon>Gunneridae</taxon>
        <taxon>Pentapetalae</taxon>
        <taxon>rosids</taxon>
        <taxon>fabids</taxon>
        <taxon>Malpighiales</taxon>
        <taxon>Rhizophoraceae</taxon>
        <taxon>Rhizophora</taxon>
    </lineage>
</organism>
<accession>A0A2P2QHN0</accession>
<name>A0A2P2QHN0_RHIMU</name>
<evidence type="ECO:0000313" key="1">
    <source>
        <dbReference type="EMBL" id="MBX66522.1"/>
    </source>
</evidence>
<proteinExistence type="predicted"/>
<protein>
    <submittedName>
        <fullName evidence="1">Uncharacterized protein</fullName>
    </submittedName>
</protein>
<dbReference type="AlphaFoldDB" id="A0A2P2QHN0"/>
<reference evidence="1" key="1">
    <citation type="submission" date="2018-02" db="EMBL/GenBank/DDBJ databases">
        <title>Rhizophora mucronata_Transcriptome.</title>
        <authorList>
            <person name="Meera S.P."/>
            <person name="Sreeshan A."/>
            <person name="Augustine A."/>
        </authorList>
    </citation>
    <scope>NUCLEOTIDE SEQUENCE</scope>
    <source>
        <tissue evidence="1">Leaf</tissue>
    </source>
</reference>
<sequence>MVLSSLPNYCDYTVLLLSFFLL</sequence>